<evidence type="ECO:0000313" key="3">
    <source>
        <dbReference type="Proteomes" id="UP000626092"/>
    </source>
</evidence>
<organism evidence="2 3">
    <name type="scientific">Rhododendron simsii</name>
    <name type="common">Sims's rhododendron</name>
    <dbReference type="NCBI Taxonomy" id="118357"/>
    <lineage>
        <taxon>Eukaryota</taxon>
        <taxon>Viridiplantae</taxon>
        <taxon>Streptophyta</taxon>
        <taxon>Embryophyta</taxon>
        <taxon>Tracheophyta</taxon>
        <taxon>Spermatophyta</taxon>
        <taxon>Magnoliopsida</taxon>
        <taxon>eudicotyledons</taxon>
        <taxon>Gunneridae</taxon>
        <taxon>Pentapetalae</taxon>
        <taxon>asterids</taxon>
        <taxon>Ericales</taxon>
        <taxon>Ericaceae</taxon>
        <taxon>Ericoideae</taxon>
        <taxon>Rhodoreae</taxon>
        <taxon>Rhododendron</taxon>
    </lineage>
</organism>
<reference evidence="2" key="1">
    <citation type="submission" date="2019-11" db="EMBL/GenBank/DDBJ databases">
        <authorList>
            <person name="Liu Y."/>
            <person name="Hou J."/>
            <person name="Li T.-Q."/>
            <person name="Guan C.-H."/>
            <person name="Wu X."/>
            <person name="Wu H.-Z."/>
            <person name="Ling F."/>
            <person name="Zhang R."/>
            <person name="Shi X.-G."/>
            <person name="Ren J.-P."/>
            <person name="Chen E.-F."/>
            <person name="Sun J.-M."/>
        </authorList>
    </citation>
    <scope>NUCLEOTIDE SEQUENCE</scope>
    <source>
        <strain evidence="2">Adult_tree_wgs_1</strain>
        <tissue evidence="2">Leaves</tissue>
    </source>
</reference>
<dbReference type="PANTHER" id="PTHR44259">
    <property type="entry name" value="OS07G0183000 PROTEIN-RELATED"/>
    <property type="match status" value="1"/>
</dbReference>
<dbReference type="OrthoDB" id="642536at2759"/>
<dbReference type="Proteomes" id="UP000626092">
    <property type="component" value="Unassembled WGS sequence"/>
</dbReference>
<proteinExistence type="predicted"/>
<accession>A0A834LWC9</accession>
<name>A0A834LWC9_RHOSS</name>
<protein>
    <recommendedName>
        <fullName evidence="1">KIB1-4 beta-propeller domain-containing protein</fullName>
    </recommendedName>
</protein>
<dbReference type="AlphaFoldDB" id="A0A834LWC9"/>
<evidence type="ECO:0000259" key="1">
    <source>
        <dbReference type="Pfam" id="PF03478"/>
    </source>
</evidence>
<dbReference type="EMBL" id="WJXA01000002">
    <property type="protein sequence ID" value="KAF7150990.1"/>
    <property type="molecule type" value="Genomic_DNA"/>
</dbReference>
<dbReference type="InterPro" id="IPR005174">
    <property type="entry name" value="KIB1-4_b-propeller"/>
</dbReference>
<sequence>MGNWDELQYDLVVLVAKRIGLLEDFLAFGGVCRSWRSAAAKENFKGRPQVPWLMLPEEEEEEEKKSDERRFVSLTKGGMIRRFDVPEAKGKRCVETLGWFVTMSEQGEMSLIHPMSRVKIDLPHHNTFKYAYEDGEEDKRIYLQKAVLSSCPSSTDDYVLVVICSAISWLSFWRPGDKLWTTIETREGVYYDVTYFKGQFYGVNPSGQVFRCGVGGPDPTLAWLVGEIPSETLGGKRTYLVELSGRLLVVVRDGCDLEFLPGYVDDDDDTDSIIKDESTVKYGATEFQLFEVDINRNWTWAQITTLGDYALLLGDHASMALDVSKFVGVKPNCIYYTDDNWEAYHHLKRGGGKDMGIYNLEDQTQMPHYNGKECLSRVSPPIWVTPSFF</sequence>
<comment type="caution">
    <text evidence="2">The sequence shown here is derived from an EMBL/GenBank/DDBJ whole genome shotgun (WGS) entry which is preliminary data.</text>
</comment>
<gene>
    <name evidence="2" type="ORF">RHSIM_Rhsim02G0249500</name>
</gene>
<dbReference type="InterPro" id="IPR050942">
    <property type="entry name" value="F-box_BR-signaling"/>
</dbReference>
<feature type="domain" description="KIB1-4 beta-propeller" evidence="1">
    <location>
        <begin position="71"/>
        <end position="359"/>
    </location>
</feature>
<dbReference type="Pfam" id="PF03478">
    <property type="entry name" value="Beta-prop_KIB1-4"/>
    <property type="match status" value="1"/>
</dbReference>
<dbReference type="PANTHER" id="PTHR44259:SF108">
    <property type="entry name" value="F-BOX PROTEIN SKIP23-LIKE"/>
    <property type="match status" value="1"/>
</dbReference>
<evidence type="ECO:0000313" key="2">
    <source>
        <dbReference type="EMBL" id="KAF7150990.1"/>
    </source>
</evidence>
<keyword evidence="3" id="KW-1185">Reference proteome</keyword>